<dbReference type="GO" id="GO:0005509">
    <property type="term" value="F:calcium ion binding"/>
    <property type="evidence" value="ECO:0007669"/>
    <property type="project" value="InterPro"/>
</dbReference>
<feature type="signal peptide" evidence="2">
    <location>
        <begin position="1"/>
        <end position="16"/>
    </location>
</feature>
<proteinExistence type="predicted"/>
<name>A0A7S2GKV6_9STRA</name>
<dbReference type="PANTHER" id="PTHR35709:SF1">
    <property type="entry name" value="PROTEIN PROTON GRADIENT REGULATION 5, CHLOROPLASTIC"/>
    <property type="match status" value="1"/>
</dbReference>
<dbReference type="GO" id="GO:0009773">
    <property type="term" value="P:photosynthetic electron transport in photosystem I"/>
    <property type="evidence" value="ECO:0007669"/>
    <property type="project" value="InterPro"/>
</dbReference>
<reference evidence="4" key="1">
    <citation type="submission" date="2021-01" db="EMBL/GenBank/DDBJ databases">
        <authorList>
            <person name="Corre E."/>
            <person name="Pelletier E."/>
            <person name="Niang G."/>
            <person name="Scheremetjew M."/>
            <person name="Finn R."/>
            <person name="Kale V."/>
            <person name="Holt S."/>
            <person name="Cochrane G."/>
            <person name="Meng A."/>
            <person name="Brown T."/>
            <person name="Cohen L."/>
        </authorList>
    </citation>
    <scope>NUCLEOTIDE SEQUENCE</scope>
    <source>
        <strain evidence="4">CCMP1381</strain>
    </source>
</reference>
<feature type="chain" id="PRO_5030688684" description="EF-hand domain-containing protein" evidence="2">
    <location>
        <begin position="17"/>
        <end position="258"/>
    </location>
</feature>
<organism evidence="4">
    <name type="scientific">Octactis speculum</name>
    <dbReference type="NCBI Taxonomy" id="3111310"/>
    <lineage>
        <taxon>Eukaryota</taxon>
        <taxon>Sar</taxon>
        <taxon>Stramenopiles</taxon>
        <taxon>Ochrophyta</taxon>
        <taxon>Dictyochophyceae</taxon>
        <taxon>Dictyochales</taxon>
        <taxon>Dictyochaceae</taxon>
        <taxon>Octactis</taxon>
    </lineage>
</organism>
<feature type="domain" description="EF-hand" evidence="3">
    <location>
        <begin position="169"/>
        <end position="204"/>
    </location>
</feature>
<evidence type="ECO:0000256" key="1">
    <source>
        <dbReference type="ARBA" id="ARBA00022837"/>
    </source>
</evidence>
<dbReference type="AlphaFoldDB" id="A0A7S2GKV6"/>
<dbReference type="PROSITE" id="PS00018">
    <property type="entry name" value="EF_HAND_1"/>
    <property type="match status" value="1"/>
</dbReference>
<accession>A0A7S2GKV6</accession>
<dbReference type="GO" id="GO:0009644">
    <property type="term" value="P:response to high light intensity"/>
    <property type="evidence" value="ECO:0007669"/>
    <property type="project" value="InterPro"/>
</dbReference>
<protein>
    <recommendedName>
        <fullName evidence="3">EF-hand domain-containing protein</fullName>
    </recommendedName>
</protein>
<dbReference type="InterPro" id="IPR037497">
    <property type="entry name" value="PGR5"/>
</dbReference>
<evidence type="ECO:0000259" key="3">
    <source>
        <dbReference type="PROSITE" id="PS50222"/>
    </source>
</evidence>
<feature type="domain" description="EF-hand" evidence="3">
    <location>
        <begin position="206"/>
        <end position="241"/>
    </location>
</feature>
<dbReference type="EMBL" id="HBGS01045200">
    <property type="protein sequence ID" value="CAD9457490.1"/>
    <property type="molecule type" value="Transcribed_RNA"/>
</dbReference>
<dbReference type="Gene3D" id="1.10.238.10">
    <property type="entry name" value="EF-hand"/>
    <property type="match status" value="1"/>
</dbReference>
<gene>
    <name evidence="4" type="ORF">DSPE1174_LOCUS23346</name>
</gene>
<dbReference type="InterPro" id="IPR002048">
    <property type="entry name" value="EF_hand_dom"/>
</dbReference>
<dbReference type="PROSITE" id="PS50222">
    <property type="entry name" value="EF_HAND_2"/>
    <property type="match status" value="2"/>
</dbReference>
<dbReference type="SMART" id="SM00054">
    <property type="entry name" value="EFh"/>
    <property type="match status" value="2"/>
</dbReference>
<keyword evidence="1" id="KW-0106">Calcium</keyword>
<dbReference type="InterPro" id="IPR018247">
    <property type="entry name" value="EF_Hand_1_Ca_BS"/>
</dbReference>
<dbReference type="CDD" id="cd00051">
    <property type="entry name" value="EFh"/>
    <property type="match status" value="1"/>
</dbReference>
<sequence>MTSTLFLILSLSLSTAFHTPFAAFRSTAIRLRAEPTSGQETRVVDSDTEESQLQKREAYFCNDEGCWVGEVYYCDDEKCWVEAAPPIELPDGRVFGLNGKLSEDSLVESYNSFDACLRRKKAIQGIFAPLVKGAKTIAGEKEINKLRGKVIAEHTKVISAFVDTSESPFGQIVLKQLFEAADKDGNGTLDKEEVREALHALGFTFVEDKQLAQVFKRGDLNGDEVIDFEEFVKETPKTLRSSLVKMAKNNGHDLGFLA</sequence>
<keyword evidence="2" id="KW-0732">Signal</keyword>
<dbReference type="PANTHER" id="PTHR35709">
    <property type="entry name" value="PROTEIN PROTON GRADIENT REGULATION 5, CHLOROPLASTIC"/>
    <property type="match status" value="1"/>
</dbReference>
<dbReference type="SUPFAM" id="SSF47473">
    <property type="entry name" value="EF-hand"/>
    <property type="match status" value="1"/>
</dbReference>
<dbReference type="Pfam" id="PF13499">
    <property type="entry name" value="EF-hand_7"/>
    <property type="match status" value="1"/>
</dbReference>
<evidence type="ECO:0000256" key="2">
    <source>
        <dbReference type="SAM" id="SignalP"/>
    </source>
</evidence>
<dbReference type="InterPro" id="IPR011992">
    <property type="entry name" value="EF-hand-dom_pair"/>
</dbReference>
<evidence type="ECO:0000313" key="4">
    <source>
        <dbReference type="EMBL" id="CAD9457490.1"/>
    </source>
</evidence>